<dbReference type="PANTHER" id="PTHR30363">
    <property type="entry name" value="HTH-TYPE TRANSCRIPTIONAL REGULATOR SRLR-RELATED"/>
    <property type="match status" value="1"/>
</dbReference>
<organism evidence="2 3">
    <name type="scientific">Spiroplasma apis B31</name>
    <dbReference type="NCBI Taxonomy" id="1276258"/>
    <lineage>
        <taxon>Bacteria</taxon>
        <taxon>Bacillati</taxon>
        <taxon>Mycoplasmatota</taxon>
        <taxon>Mollicutes</taxon>
        <taxon>Entomoplasmatales</taxon>
        <taxon>Spiroplasmataceae</taxon>
        <taxon>Spiroplasma</taxon>
    </lineage>
</organism>
<evidence type="ECO:0000313" key="2">
    <source>
        <dbReference type="EMBL" id="AHB36033.1"/>
    </source>
</evidence>
<dbReference type="InterPro" id="IPR014036">
    <property type="entry name" value="DeoR-like_C"/>
</dbReference>
<dbReference type="SUPFAM" id="SSF100950">
    <property type="entry name" value="NagB/RpiA/CoA transferase-like"/>
    <property type="match status" value="1"/>
</dbReference>
<dbReference type="OrthoDB" id="390201at2"/>
<dbReference type="Pfam" id="PF00455">
    <property type="entry name" value="DeoRC"/>
    <property type="match status" value="1"/>
</dbReference>
<reference evidence="2 3" key="1">
    <citation type="journal article" date="2014" name="Genome Announc.">
        <title>Complete Genome Sequence of Spiroplasma apis B31T (ATCC 33834), a Bacterium Associated with May Disease of Honeybees (Apis mellifera).</title>
        <authorList>
            <person name="Ku C."/>
            <person name="Lo W.S."/>
            <person name="Chen L.L."/>
            <person name="Kuo C.H."/>
        </authorList>
    </citation>
    <scope>NUCLEOTIDE SEQUENCE [LARGE SCALE GENOMIC DNA]</scope>
    <source>
        <strain evidence="2">B31</strain>
    </source>
</reference>
<dbReference type="InterPro" id="IPR050313">
    <property type="entry name" value="Carb_Metab_HTH_regulators"/>
</dbReference>
<dbReference type="KEGG" id="sapi:SAPIS_v1c01870"/>
<gene>
    <name evidence="2" type="primary">lacR</name>
    <name evidence="2" type="ORF">SAPIS_v1c01870</name>
</gene>
<dbReference type="STRING" id="1276258.SAPIS_v1c01870"/>
<dbReference type="InterPro" id="IPR037171">
    <property type="entry name" value="NagB/RpiA_transferase-like"/>
</dbReference>
<proteinExistence type="predicted"/>
<evidence type="ECO:0000313" key="3">
    <source>
        <dbReference type="Proteomes" id="UP000018550"/>
    </source>
</evidence>
<dbReference type="GO" id="GO:0016740">
    <property type="term" value="F:transferase activity"/>
    <property type="evidence" value="ECO:0007669"/>
    <property type="project" value="UniProtKB-KW"/>
</dbReference>
<dbReference type="EMBL" id="CP006682">
    <property type="protein sequence ID" value="AHB36033.1"/>
    <property type="molecule type" value="Genomic_DNA"/>
</dbReference>
<feature type="domain" description="DeoR-like transcriptional repressor C-terminal sensor" evidence="1">
    <location>
        <begin position="79"/>
        <end position="236"/>
    </location>
</feature>
<dbReference type="Proteomes" id="UP000018550">
    <property type="component" value="Chromosome"/>
</dbReference>
<keyword evidence="3" id="KW-1185">Reference proteome</keyword>
<name>V5RHW3_SPIAP</name>
<dbReference type="eggNOG" id="COG1349">
    <property type="taxonomic scope" value="Bacteria"/>
</dbReference>
<keyword evidence="2" id="KW-0808">Transferase</keyword>
<dbReference type="HOGENOM" id="CLU_060699_1_0_14"/>
<dbReference type="RefSeq" id="WP_023788967.1">
    <property type="nucleotide sequence ID" value="NC_022998.1"/>
</dbReference>
<protein>
    <submittedName>
        <fullName evidence="2">DeoR family transcriptional regulator, lactose phosphotransferase system repressor</fullName>
    </submittedName>
</protein>
<sequence>MHKIKRKELFLEKLKKSKFITSRDFIKFANELGINETTARRDLKELELEEAISLSFGGISLKINDDFEESRVKKLTIEIDKKCLIAKTAVKLLCDQDIIFCSAGTTMEKFVSKIKKTIKMVVTNSLTVFNESRKNRFIKDVVLLGGLFREKSQVFSSKNQANHFNEMRLSKTFFSALSIDDKGNVYDDFDPEIDVILKAMNNCQSSYLLIDSSKFINIGANKITNINSIKYIITDNCSEQMKELLKDKLILAKRENND</sequence>
<dbReference type="AlphaFoldDB" id="V5RHW3"/>
<dbReference type="PATRIC" id="fig|1276258.3.peg.181"/>
<evidence type="ECO:0000259" key="1">
    <source>
        <dbReference type="Pfam" id="PF00455"/>
    </source>
</evidence>
<accession>V5RHW3</accession>
<dbReference type="SMART" id="SM01134">
    <property type="entry name" value="DeoRC"/>
    <property type="match status" value="1"/>
</dbReference>
<dbReference type="PANTHER" id="PTHR30363:SF44">
    <property type="entry name" value="AGA OPERON TRANSCRIPTIONAL REPRESSOR-RELATED"/>
    <property type="match status" value="1"/>
</dbReference>